<accession>A0A154PR53</accession>
<dbReference type="EMBL" id="KQ435012">
    <property type="protein sequence ID" value="KZC13758.1"/>
    <property type="molecule type" value="Genomic_DNA"/>
</dbReference>
<keyword evidence="1" id="KW-0472">Membrane</keyword>
<dbReference type="PANTHER" id="PTHR21274">
    <property type="entry name" value="MECKELIN"/>
    <property type="match status" value="1"/>
</dbReference>
<proteinExistence type="predicted"/>
<keyword evidence="3" id="KW-1185">Reference proteome</keyword>
<dbReference type="AlphaFoldDB" id="A0A154PR53"/>
<dbReference type="Pfam" id="PF09773">
    <property type="entry name" value="Meckelin"/>
    <property type="match status" value="1"/>
</dbReference>
<dbReference type="Proteomes" id="UP000076502">
    <property type="component" value="Unassembled WGS sequence"/>
</dbReference>
<organism evidence="2 3">
    <name type="scientific">Dufourea novaeangliae</name>
    <name type="common">Sweat bee</name>
    <dbReference type="NCBI Taxonomy" id="178035"/>
    <lineage>
        <taxon>Eukaryota</taxon>
        <taxon>Metazoa</taxon>
        <taxon>Ecdysozoa</taxon>
        <taxon>Arthropoda</taxon>
        <taxon>Hexapoda</taxon>
        <taxon>Insecta</taxon>
        <taxon>Pterygota</taxon>
        <taxon>Neoptera</taxon>
        <taxon>Endopterygota</taxon>
        <taxon>Hymenoptera</taxon>
        <taxon>Apocrita</taxon>
        <taxon>Aculeata</taxon>
        <taxon>Apoidea</taxon>
        <taxon>Anthophila</taxon>
        <taxon>Halictidae</taxon>
        <taxon>Rophitinae</taxon>
        <taxon>Dufourea</taxon>
    </lineage>
</organism>
<evidence type="ECO:0000313" key="2">
    <source>
        <dbReference type="EMBL" id="KZC13758.1"/>
    </source>
</evidence>
<keyword evidence="1" id="KW-1133">Transmembrane helix</keyword>
<name>A0A154PR53_DUFNO</name>
<dbReference type="OrthoDB" id="419138at2759"/>
<dbReference type="STRING" id="178035.A0A154PR53"/>
<dbReference type="GO" id="GO:0060271">
    <property type="term" value="P:cilium assembly"/>
    <property type="evidence" value="ECO:0007669"/>
    <property type="project" value="InterPro"/>
</dbReference>
<evidence type="ECO:0000313" key="3">
    <source>
        <dbReference type="Proteomes" id="UP000076502"/>
    </source>
</evidence>
<dbReference type="GO" id="GO:0036038">
    <property type="term" value="C:MKS complex"/>
    <property type="evidence" value="ECO:0007669"/>
    <property type="project" value="InterPro"/>
</dbReference>
<keyword evidence="1" id="KW-0812">Transmembrane</keyword>
<reference evidence="2 3" key="1">
    <citation type="submission" date="2015-07" db="EMBL/GenBank/DDBJ databases">
        <title>The genome of Dufourea novaeangliae.</title>
        <authorList>
            <person name="Pan H."/>
            <person name="Kapheim K."/>
        </authorList>
    </citation>
    <scope>NUCLEOTIDE SEQUENCE [LARGE SCALE GENOMIC DNA]</scope>
    <source>
        <strain evidence="2">0120121106</strain>
        <tissue evidence="2">Whole body</tissue>
    </source>
</reference>
<sequence length="139" mass="16664">FLRTNHFTNINWEQIFNTQIKLKQFLCKFVDHCFEDMDYIVKDQQFFEKLFNIMFFHNEEKSVFYIDNNHSFDQVLFYGNEWLIATFEFSIFAFMIVLFRDCVLAITVTVSVSMLLLLIAKHNGKKNLSDNVLSDKTFL</sequence>
<feature type="non-terminal residue" evidence="2">
    <location>
        <position position="1"/>
    </location>
</feature>
<feature type="transmembrane region" description="Helical" evidence="1">
    <location>
        <begin position="91"/>
        <end position="119"/>
    </location>
</feature>
<protein>
    <submittedName>
        <fullName evidence="2">Meckelin</fullName>
    </submittedName>
</protein>
<evidence type="ECO:0000256" key="1">
    <source>
        <dbReference type="SAM" id="Phobius"/>
    </source>
</evidence>
<feature type="non-terminal residue" evidence="2">
    <location>
        <position position="139"/>
    </location>
</feature>
<dbReference type="InterPro" id="IPR019170">
    <property type="entry name" value="Meckelin"/>
</dbReference>
<dbReference type="PANTHER" id="PTHR21274:SF0">
    <property type="entry name" value="MECKELIN"/>
    <property type="match status" value="1"/>
</dbReference>
<gene>
    <name evidence="2" type="ORF">WN55_05661</name>
</gene>